<proteinExistence type="predicted"/>
<evidence type="ECO:0000313" key="4">
    <source>
        <dbReference type="EMBL" id="MQL93406.1"/>
    </source>
</evidence>
<reference evidence="4" key="1">
    <citation type="submission" date="2017-07" db="EMBL/GenBank/DDBJ databases">
        <title>Taro Niue Genome Assembly and Annotation.</title>
        <authorList>
            <person name="Atibalentja N."/>
            <person name="Keating K."/>
            <person name="Fields C.J."/>
        </authorList>
    </citation>
    <scope>NUCLEOTIDE SEQUENCE</scope>
    <source>
        <strain evidence="4">Niue_2</strain>
        <tissue evidence="4">Leaf</tissue>
    </source>
</reference>
<dbReference type="EMBL" id="NMUH01001559">
    <property type="protein sequence ID" value="MQL93406.1"/>
    <property type="molecule type" value="Genomic_DNA"/>
</dbReference>
<protein>
    <recommendedName>
        <fullName evidence="3">At1g04390 ARM repeat domain-containing protein</fullName>
    </recommendedName>
</protein>
<dbReference type="Pfam" id="PF26522">
    <property type="entry name" value="ARM_6"/>
    <property type="match status" value="1"/>
</dbReference>
<dbReference type="SUPFAM" id="SSF48371">
    <property type="entry name" value="ARM repeat"/>
    <property type="match status" value="1"/>
</dbReference>
<dbReference type="Gene3D" id="3.30.710.10">
    <property type="entry name" value="Potassium Channel Kv1.1, Chain A"/>
    <property type="match status" value="1"/>
</dbReference>
<dbReference type="InterPro" id="IPR059007">
    <property type="entry name" value="ARM_At1g04390"/>
</dbReference>
<feature type="domain" description="At1g04390 ARM repeat" evidence="3">
    <location>
        <begin position="157"/>
        <end position="272"/>
    </location>
</feature>
<evidence type="ECO:0000256" key="2">
    <source>
        <dbReference type="SAM" id="MobiDB-lite"/>
    </source>
</evidence>
<dbReference type="PANTHER" id="PTHR35918">
    <property type="entry name" value="OS06G0674800 PROTEIN"/>
    <property type="match status" value="1"/>
</dbReference>
<dbReference type="InterPro" id="IPR011333">
    <property type="entry name" value="SKP1/BTB/POZ_sf"/>
</dbReference>
<dbReference type="Gene3D" id="1.25.10.10">
    <property type="entry name" value="Leucine-rich Repeat Variant"/>
    <property type="match status" value="1"/>
</dbReference>
<keyword evidence="5" id="KW-1185">Reference proteome</keyword>
<organism evidence="4 5">
    <name type="scientific">Colocasia esculenta</name>
    <name type="common">Wild taro</name>
    <name type="synonym">Arum esculentum</name>
    <dbReference type="NCBI Taxonomy" id="4460"/>
    <lineage>
        <taxon>Eukaryota</taxon>
        <taxon>Viridiplantae</taxon>
        <taxon>Streptophyta</taxon>
        <taxon>Embryophyta</taxon>
        <taxon>Tracheophyta</taxon>
        <taxon>Spermatophyta</taxon>
        <taxon>Magnoliopsida</taxon>
        <taxon>Liliopsida</taxon>
        <taxon>Araceae</taxon>
        <taxon>Aroideae</taxon>
        <taxon>Colocasieae</taxon>
        <taxon>Colocasia</taxon>
    </lineage>
</organism>
<dbReference type="CDD" id="cd18186">
    <property type="entry name" value="BTB_POZ_ZBTB_KLHL-like"/>
    <property type="match status" value="1"/>
</dbReference>
<evidence type="ECO:0000313" key="5">
    <source>
        <dbReference type="Proteomes" id="UP000652761"/>
    </source>
</evidence>
<comment type="caution">
    <text evidence="4">The sequence shown here is derived from an EMBL/GenBank/DDBJ whole genome shotgun (WGS) entry which is preliminary data.</text>
</comment>
<dbReference type="InterPro" id="IPR011989">
    <property type="entry name" value="ARM-like"/>
</dbReference>
<feature type="region of interest" description="Disordered" evidence="2">
    <location>
        <begin position="1"/>
        <end position="39"/>
    </location>
</feature>
<accession>A0A843VE25</accession>
<sequence length="809" mass="90943">MCTYDTRCGQELPPKGMGTSSKAGKGKRRDGKKKGEIPEHTLALRQRLRDALSLGIKFSDDKRRKWLCQNVGIMGHAVRAMSAFVGCISSDLLQHPLIKDTVSDMLVALEGILQSENETVLVPATNVTEKLFRSLGSSICQYHSSGIILPLSNLLSFHQSTIVIASVVALKCILKNVGSLTADDGIWNDMTKKGAIENTIRILLDCIAGHLPTDYFIEIASLLRAILWRWPPSRYPVWNNTELMSGLVTFCANSDPSAVVSILQLYSSLALCGDVAIMLLKSADSFVSEMLLYMHSSRPINVRIEALKFCHHLTRSEEGCNMLTTLCCEPLVQGIINAMGDWRSLHSRKVPPDQMPLVTTACRTALITRWVGAHHASFWKLGIDNLLLDLLLGNCKGNYRLKDPDELRAAVYDNITDMRNYIWDILGWLAMHCEESFHSEEKMNCLDTLIHCACLVAVDLMLMRSPSQYHSIRRSFCTSEAEPVSRAVVMMGLILERQGVETILSIIDSKLGRRMAGALNENELANLRLILSNGKSLGVHDVILMVRCPALLPSDNACLKHESSTDITSQKGISLQQSARSRNVIHLSNHVDADALIKLLEYVYTGYCQVDDFIAKPLLILARRCNVKSLYYMLKQRQPRCGAPIPRCDFTQLLALVERPFTYSQIIKVPICWEALVKLVAWFYSGELPKLQFHCAWNNMDSEQQFKELMVYVELSWLAEFWCLDDVHQESLEVITSCFSTNQKFPLKIIESALDLGQQKIVESAVGNLAPRYPRMRDAGDYEGINEEVVEMLQSAYVHYFQESHQMSN</sequence>
<dbReference type="SUPFAM" id="SSF54695">
    <property type="entry name" value="POZ domain"/>
    <property type="match status" value="1"/>
</dbReference>
<evidence type="ECO:0000256" key="1">
    <source>
        <dbReference type="ARBA" id="ARBA00004906"/>
    </source>
</evidence>
<evidence type="ECO:0000259" key="3">
    <source>
        <dbReference type="Pfam" id="PF26522"/>
    </source>
</evidence>
<gene>
    <name evidence="4" type="ORF">Taro_026057</name>
</gene>
<dbReference type="Proteomes" id="UP000652761">
    <property type="component" value="Unassembled WGS sequence"/>
</dbReference>
<name>A0A843VE25_COLES</name>
<dbReference type="InterPro" id="IPR016024">
    <property type="entry name" value="ARM-type_fold"/>
</dbReference>
<comment type="pathway">
    <text evidence="1">Protein modification; protein ubiquitination.</text>
</comment>
<dbReference type="AlphaFoldDB" id="A0A843VE25"/>
<dbReference type="PANTHER" id="PTHR35918:SF1">
    <property type="entry name" value="BTB DOMAIN-CONTAINING PROTEIN"/>
    <property type="match status" value="1"/>
</dbReference>
<dbReference type="InterPro" id="IPR044953">
    <property type="entry name" value="At1g04390-like"/>
</dbReference>
<dbReference type="OrthoDB" id="418748at2759"/>